<dbReference type="PROSITE" id="PS51272">
    <property type="entry name" value="SLH"/>
    <property type="match status" value="2"/>
</dbReference>
<organism evidence="9 10">
    <name type="scientific">Paenibacillus antarcticus</name>
    <dbReference type="NCBI Taxonomy" id="253703"/>
    <lineage>
        <taxon>Bacteria</taxon>
        <taxon>Bacillati</taxon>
        <taxon>Bacillota</taxon>
        <taxon>Bacilli</taxon>
        <taxon>Bacillales</taxon>
        <taxon>Paenibacillaceae</taxon>
        <taxon>Paenibacillus</taxon>
    </lineage>
</organism>
<dbReference type="GO" id="GO:0016985">
    <property type="term" value="F:mannan endo-1,4-beta-mannosidase activity"/>
    <property type="evidence" value="ECO:0007669"/>
    <property type="project" value="InterPro"/>
</dbReference>
<feature type="domain" description="SLH" evidence="7">
    <location>
        <begin position="148"/>
        <end position="217"/>
    </location>
</feature>
<evidence type="ECO:0000256" key="2">
    <source>
        <dbReference type="ARBA" id="ARBA00022801"/>
    </source>
</evidence>
<gene>
    <name evidence="9" type="ORF">PBAT_07520</name>
</gene>
<dbReference type="Pfam" id="PF00395">
    <property type="entry name" value="SLH"/>
    <property type="match status" value="2"/>
</dbReference>
<feature type="compositionally biased region" description="Low complexity" evidence="5">
    <location>
        <begin position="402"/>
        <end position="414"/>
    </location>
</feature>
<dbReference type="PANTHER" id="PTHR40079:SF4">
    <property type="entry name" value="GH26 DOMAIN-CONTAINING PROTEIN-RELATED"/>
    <property type="match status" value="1"/>
</dbReference>
<feature type="active site" description="Nucleophile" evidence="4">
    <location>
        <position position="715"/>
    </location>
</feature>
<evidence type="ECO:0000259" key="8">
    <source>
        <dbReference type="PROSITE" id="PS51764"/>
    </source>
</evidence>
<dbReference type="InterPro" id="IPR001119">
    <property type="entry name" value="SLH_dom"/>
</dbReference>
<proteinExistence type="inferred from homology"/>
<dbReference type="Pfam" id="PF09212">
    <property type="entry name" value="CBM27"/>
    <property type="match status" value="1"/>
</dbReference>
<dbReference type="InterPro" id="IPR013783">
    <property type="entry name" value="Ig-like_fold"/>
</dbReference>
<dbReference type="PRINTS" id="PR00739">
    <property type="entry name" value="GLHYDRLASE26"/>
</dbReference>
<sequence length="1438" mass="155948">MMKTLKCVPLSAAAVLFVSLLSASGFSYAESLDTVSQKETSAIHWAGTSIEKWMGEGLIKGYPDGSFSPDKSVTRAEFVTIMNRVFGYYQKTIQPFADVSANAWYTNELSVAKEAGYYDGFNNNRSQADAELTRQDAVTLIARAFLLKHEGNIDASVGFKDVKEINAYAIDAVRELSNYVSGYSDGTFRPDVPITRAEVVTLVDKLVKAYYSQPGIVQGGSIQGNAVINHEGVTLKDANISGDLYLAPGIGEGEVTLDNVTVNGTTYVLGGGNHSIIIHNSNLNQVVVNRKEGAVTIRVTGSTQMERLVLNSRSTLDMRSGSVIGFVQANNPFELKGEKGSTVKKMEIGASANGSEVNSQGTLTEVNILSGSVKINGQLTNPGITSVINGRISSRTNMGPVTGSVSSGNTQGSSGSSGGNGETGGTDNGAGLRVENLVDAEATSTTKSLFAYLSDTRGKEVLFGQQHVTDVGLSFSESTPTGTQSDVKNAVGDFPAVYGWDTLSLEGKEKPGVFGDPVKSRENLAILMKKAHDNKGIITLSAHMPNFVTGGSFNDVKGNVVEHILPGGDKNADFNAYLDQVADLANQLKDDQGEAIPILFRPFHEQNGGWFWWGAQTTSQSEYVEIYRYTVEYLRDLKNVHNLLYVYSPNGSFGGSEAKYLTTYPGDDFVDILGMDQYDNQETPGAANFLNGLVSDLGMIAKLADTKEKVATFSEFGYSPSGMKTTGNGDLNWFTNVLNAIKQDPDAKRIAYMLTWANFNLNGNLFVPYHNASNLGDHELLPDFIKFYNDPYTAFNKEVGDLKAKKVQASAEKAFMHIASPVNQSTVRIGETKIRARVLDVIPSRVIYQLEGSDIEMPMVLDQDGYYSADWAIDPAFNGNTATFTVKAYDNNNVSILQQTNMVFVKVKEVLMKSYTFDNDTEEVESVGTWSGANENGTSIVLDVEHGEFDSNGALQLNATGLEPDDTWQELKLNLSNVAETVKISDVKRVKLDLLIPVSVDNNPDATVRTMVLLPPDYNIKFGMDSTEKKLTSLNKVTDTMGLEYYRYSASVDLTDPALSSAAKGLSISIVGNGFSFDRPIYVDNIQLFSVYEEAVSDPARIDDFEGYNGVDAAVADLYKPQGDGVEVSLDTTNKQGGSYGLSYKYTLGNQTYAGISKTLNEVDWSEFNQLETWIKADGLGQKLVFQLHVSEGDFEYYPDTSTDVARLEKMDFNKFVPVHGATGTLTKEKLKDVQKFSIFVNSVNGYTGTNSMYFDDIKAVYDPNVGDGSNGGGGSGSNPQGPGILYDFETGTEAWSVDESQNDANAQVTEVSSDMFSTGSKALRSAFSLTGTSFELKNDTPLDLKGLKEITAKVKLSSGSAKVKLYIKTGSVWEWNASEVFEIIATNGGDFTKITLPLDKVKNLDTVKSMGIKLESLSGTGDAFIYLDEITLVGVDK</sequence>
<keyword evidence="3 4" id="KW-0326">Glycosidase</keyword>
<feature type="chain" id="PRO_5007899770" description="Beta-mannosidase" evidence="6">
    <location>
        <begin position="30"/>
        <end position="1438"/>
    </location>
</feature>
<comment type="similarity">
    <text evidence="1 4">Belongs to the glycosyl hydrolase 26 family.</text>
</comment>
<evidence type="ECO:0000256" key="4">
    <source>
        <dbReference type="PROSITE-ProRule" id="PRU01100"/>
    </source>
</evidence>
<keyword evidence="2 4" id="KW-0378">Hydrolase</keyword>
<dbReference type="PANTHER" id="PTHR40079">
    <property type="entry name" value="MANNAN ENDO-1,4-BETA-MANNOSIDASE E-RELATED"/>
    <property type="match status" value="1"/>
</dbReference>
<evidence type="ECO:0000256" key="3">
    <source>
        <dbReference type="ARBA" id="ARBA00023295"/>
    </source>
</evidence>
<keyword evidence="10" id="KW-1185">Reference proteome</keyword>
<feature type="domain" description="SLH" evidence="7">
    <location>
        <begin position="33"/>
        <end position="96"/>
    </location>
</feature>
<dbReference type="Proteomes" id="UP000077355">
    <property type="component" value="Unassembled WGS sequence"/>
</dbReference>
<dbReference type="Gene3D" id="2.60.40.10">
    <property type="entry name" value="Immunoglobulins"/>
    <property type="match status" value="1"/>
</dbReference>
<comment type="caution">
    <text evidence="9">The sequence shown here is derived from an EMBL/GenBank/DDBJ whole genome shotgun (WGS) entry which is preliminary data.</text>
</comment>
<dbReference type="Gene3D" id="2.60.120.260">
    <property type="entry name" value="Galactose-binding domain-like"/>
    <property type="match status" value="3"/>
</dbReference>
<evidence type="ECO:0000256" key="6">
    <source>
        <dbReference type="SAM" id="SignalP"/>
    </source>
</evidence>
<dbReference type="Gene3D" id="3.20.20.80">
    <property type="entry name" value="Glycosidases"/>
    <property type="match status" value="1"/>
</dbReference>
<dbReference type="PROSITE" id="PS51764">
    <property type="entry name" value="GH26"/>
    <property type="match status" value="1"/>
</dbReference>
<accession>A0A168PVW9</accession>
<evidence type="ECO:0008006" key="11">
    <source>
        <dbReference type="Google" id="ProtNLM"/>
    </source>
</evidence>
<dbReference type="EMBL" id="LVJI01000009">
    <property type="protein sequence ID" value="OAB47123.1"/>
    <property type="molecule type" value="Genomic_DNA"/>
</dbReference>
<feature type="region of interest" description="Disordered" evidence="5">
    <location>
        <begin position="393"/>
        <end position="431"/>
    </location>
</feature>
<evidence type="ECO:0000256" key="1">
    <source>
        <dbReference type="ARBA" id="ARBA00007754"/>
    </source>
</evidence>
<dbReference type="Pfam" id="PF02156">
    <property type="entry name" value="Glyco_hydro_26"/>
    <property type="match status" value="1"/>
</dbReference>
<dbReference type="InterPro" id="IPR008979">
    <property type="entry name" value="Galactose-bd-like_sf"/>
</dbReference>
<dbReference type="InterPro" id="IPR000805">
    <property type="entry name" value="Glyco_hydro_26"/>
</dbReference>
<dbReference type="InterPro" id="IPR017853">
    <property type="entry name" value="GH"/>
</dbReference>
<dbReference type="InterPro" id="IPR022790">
    <property type="entry name" value="GH26_dom"/>
</dbReference>
<dbReference type="InterPro" id="IPR015295">
    <property type="entry name" value="CBM27"/>
</dbReference>
<keyword evidence="6" id="KW-0732">Signal</keyword>
<feature type="signal peptide" evidence="6">
    <location>
        <begin position="1"/>
        <end position="29"/>
    </location>
</feature>
<dbReference type="InterPro" id="IPR049475">
    <property type="entry name" value="Mann_GBD_bact"/>
</dbReference>
<feature type="active site" description="Proton donor" evidence="4">
    <location>
        <position position="605"/>
    </location>
</feature>
<evidence type="ECO:0000313" key="9">
    <source>
        <dbReference type="EMBL" id="OAB47123.1"/>
    </source>
</evidence>
<evidence type="ECO:0000313" key="10">
    <source>
        <dbReference type="Proteomes" id="UP000077355"/>
    </source>
</evidence>
<name>A0A168PVW9_9BACL</name>
<feature type="compositionally biased region" description="Gly residues" evidence="5">
    <location>
        <begin position="415"/>
        <end position="428"/>
    </location>
</feature>
<feature type="domain" description="GH26" evidence="8">
    <location>
        <begin position="444"/>
        <end position="797"/>
    </location>
</feature>
<dbReference type="GO" id="GO:0006080">
    <property type="term" value="P:substituted mannan metabolic process"/>
    <property type="evidence" value="ECO:0007669"/>
    <property type="project" value="InterPro"/>
</dbReference>
<evidence type="ECO:0000256" key="5">
    <source>
        <dbReference type="SAM" id="MobiDB-lite"/>
    </source>
</evidence>
<dbReference type="RefSeq" id="WP_068648154.1">
    <property type="nucleotide sequence ID" value="NZ_CP043611.1"/>
</dbReference>
<dbReference type="OrthoDB" id="185675at2"/>
<dbReference type="Pfam" id="PF21253">
    <property type="entry name" value="Mann_GBD_bact"/>
    <property type="match status" value="1"/>
</dbReference>
<reference evidence="9 10" key="1">
    <citation type="submission" date="2016-03" db="EMBL/GenBank/DDBJ databases">
        <title>Draft genome sequence of Paenibacillus antarcticus CECT 5836.</title>
        <authorList>
            <person name="Shin S.-K."/>
            <person name="Yi H."/>
        </authorList>
    </citation>
    <scope>NUCLEOTIDE SEQUENCE [LARGE SCALE GENOMIC DNA]</scope>
    <source>
        <strain evidence="9 10">CECT 5836</strain>
    </source>
</reference>
<evidence type="ECO:0000259" key="7">
    <source>
        <dbReference type="PROSITE" id="PS51272"/>
    </source>
</evidence>
<dbReference type="SUPFAM" id="SSF49785">
    <property type="entry name" value="Galactose-binding domain-like"/>
    <property type="match status" value="3"/>
</dbReference>
<dbReference type="SUPFAM" id="SSF51445">
    <property type="entry name" value="(Trans)glycosidases"/>
    <property type="match status" value="1"/>
</dbReference>
<protein>
    <recommendedName>
        <fullName evidence="11">Beta-mannosidase</fullName>
    </recommendedName>
</protein>